<proteinExistence type="predicted"/>
<evidence type="ECO:0000256" key="4">
    <source>
        <dbReference type="ARBA" id="ARBA00022960"/>
    </source>
</evidence>
<keyword evidence="2" id="KW-1003">Cell membrane</keyword>
<dbReference type="EMBL" id="SOHM01000029">
    <property type="protein sequence ID" value="TFD88531.1"/>
    <property type="molecule type" value="Genomic_DNA"/>
</dbReference>
<dbReference type="GO" id="GO:0008360">
    <property type="term" value="P:regulation of cell shape"/>
    <property type="evidence" value="ECO:0007669"/>
    <property type="project" value="UniProtKB-KW"/>
</dbReference>
<reference evidence="9 10" key="1">
    <citation type="submission" date="2019-03" db="EMBL/GenBank/DDBJ databases">
        <title>Genomics of glacier-inhabiting Cryobacterium strains.</title>
        <authorList>
            <person name="Liu Q."/>
            <person name="Xin Y.-H."/>
        </authorList>
    </citation>
    <scope>NUCLEOTIDE SEQUENCE [LARGE SCALE GENOMIC DNA]</scope>
    <source>
        <strain evidence="9 10">Sr59</strain>
    </source>
</reference>
<dbReference type="Pfam" id="PF03023">
    <property type="entry name" value="MurJ"/>
    <property type="match status" value="1"/>
</dbReference>
<sequence>MSARGAIGSMMAATLVSRALGFVKSILLVAAIGGSSVAVGGQTFEIANSAPTYLFALIAGGVLGAVLVPQLVRNLQNGPAGQADTDRLLTVVLVGGAAATVILTLAAPGIVWAYATTLSPQWHGLATAMAYWCLPQVFFLIAFAVLSQVLNARGVFGAPAWAPAAANLVGIGGIVVFLALLPSGLGGVDEWDAQMVAVLSGSATLAIAIQAILLVIPLRRIGFRFRFRWGFGGLGRMSTLAGWTLLGVIAGQAAYLVTSNVASGAGQTLHRMGMDGPSLNSFSVAYLLMLLPHGIVTVSLTTALYTRMSGFAARNDVGQTAALSGAAAQPVAYVSIAAAAVFVALGPLITTVLFGGPIIGAVLQVLAVGLIGFSQAYVLNRTSFALQDARGPFVTQLVIAGLSATGAAAAALVLPPEFVVIGIAAGISLANLVGWQTAHLALQRTFRARGHVPVSRPGGALGYLRLVGAAVAGSATGLALLTLVGTPTGFAAQLGLLTAAGAAIATVFVSVSWLLGDRTLGNLRRW</sequence>
<keyword evidence="7 8" id="KW-0472">Membrane</keyword>
<keyword evidence="4" id="KW-0133">Cell shape</keyword>
<comment type="subcellular location">
    <subcellularLocation>
        <location evidence="1">Cell membrane</location>
        <topology evidence="1">Multi-pass membrane protein</topology>
    </subcellularLocation>
</comment>
<organism evidence="9 10">
    <name type="scientific">Cryobacterium lactosi</name>
    <dbReference type="NCBI Taxonomy" id="1259202"/>
    <lineage>
        <taxon>Bacteria</taxon>
        <taxon>Bacillati</taxon>
        <taxon>Actinomycetota</taxon>
        <taxon>Actinomycetes</taxon>
        <taxon>Micrococcales</taxon>
        <taxon>Microbacteriaceae</taxon>
        <taxon>Cryobacterium</taxon>
    </lineage>
</organism>
<feature type="transmembrane region" description="Helical" evidence="8">
    <location>
        <begin position="418"/>
        <end position="442"/>
    </location>
</feature>
<feature type="transmembrane region" description="Helical" evidence="8">
    <location>
        <begin position="358"/>
        <end position="379"/>
    </location>
</feature>
<feature type="transmembrane region" description="Helical" evidence="8">
    <location>
        <begin position="463"/>
        <end position="484"/>
    </location>
</feature>
<dbReference type="PANTHER" id="PTHR47019:SF1">
    <property type="entry name" value="LIPID II FLIPPASE MURJ"/>
    <property type="match status" value="1"/>
</dbReference>
<feature type="transmembrane region" description="Helical" evidence="8">
    <location>
        <begin position="490"/>
        <end position="515"/>
    </location>
</feature>
<dbReference type="PANTHER" id="PTHR47019">
    <property type="entry name" value="LIPID II FLIPPASE MURJ"/>
    <property type="match status" value="1"/>
</dbReference>
<feature type="transmembrane region" description="Helical" evidence="8">
    <location>
        <begin position="88"/>
        <end position="115"/>
    </location>
</feature>
<evidence type="ECO:0000256" key="6">
    <source>
        <dbReference type="ARBA" id="ARBA00022989"/>
    </source>
</evidence>
<keyword evidence="5" id="KW-0573">Peptidoglycan synthesis</keyword>
<dbReference type="InterPro" id="IPR051050">
    <property type="entry name" value="Lipid_II_flippase_MurJ/MviN"/>
</dbReference>
<comment type="caution">
    <text evidence="9">The sequence shown here is derived from an EMBL/GenBank/DDBJ whole genome shotgun (WGS) entry which is preliminary data.</text>
</comment>
<feature type="transmembrane region" description="Helical" evidence="8">
    <location>
        <begin position="50"/>
        <end position="68"/>
    </location>
</feature>
<keyword evidence="3 8" id="KW-0812">Transmembrane</keyword>
<dbReference type="AlphaFoldDB" id="A0A4R9BQL3"/>
<evidence type="ECO:0000256" key="2">
    <source>
        <dbReference type="ARBA" id="ARBA00022475"/>
    </source>
</evidence>
<evidence type="ECO:0000256" key="3">
    <source>
        <dbReference type="ARBA" id="ARBA00022692"/>
    </source>
</evidence>
<feature type="transmembrane region" description="Helical" evidence="8">
    <location>
        <begin position="282"/>
        <end position="305"/>
    </location>
</feature>
<protein>
    <submittedName>
        <fullName evidence="9">Murein biosynthesis integral membrane protein MurJ</fullName>
    </submittedName>
</protein>
<dbReference type="PRINTS" id="PR01806">
    <property type="entry name" value="VIRFACTRMVIN"/>
</dbReference>
<evidence type="ECO:0000313" key="10">
    <source>
        <dbReference type="Proteomes" id="UP000298468"/>
    </source>
</evidence>
<dbReference type="RefSeq" id="WP_134641076.1">
    <property type="nucleotide sequence ID" value="NZ_SOHM01000029.1"/>
</dbReference>
<keyword evidence="10" id="KW-1185">Reference proteome</keyword>
<keyword evidence="6 8" id="KW-1133">Transmembrane helix</keyword>
<feature type="transmembrane region" description="Helical" evidence="8">
    <location>
        <begin position="239"/>
        <end position="262"/>
    </location>
</feature>
<dbReference type="GO" id="GO:0015648">
    <property type="term" value="F:lipid-linked peptidoglycan transporter activity"/>
    <property type="evidence" value="ECO:0007669"/>
    <property type="project" value="TreeGrafter"/>
</dbReference>
<evidence type="ECO:0000256" key="5">
    <source>
        <dbReference type="ARBA" id="ARBA00022984"/>
    </source>
</evidence>
<feature type="transmembrane region" description="Helical" evidence="8">
    <location>
        <begin position="158"/>
        <end position="181"/>
    </location>
</feature>
<dbReference type="GO" id="GO:0009252">
    <property type="term" value="P:peptidoglycan biosynthetic process"/>
    <property type="evidence" value="ECO:0007669"/>
    <property type="project" value="UniProtKB-KW"/>
</dbReference>
<dbReference type="Proteomes" id="UP000298468">
    <property type="component" value="Unassembled WGS sequence"/>
</dbReference>
<dbReference type="OrthoDB" id="9786339at2"/>
<dbReference type="GO" id="GO:0005886">
    <property type="term" value="C:plasma membrane"/>
    <property type="evidence" value="ECO:0007669"/>
    <property type="project" value="UniProtKB-SubCell"/>
</dbReference>
<dbReference type="InterPro" id="IPR004268">
    <property type="entry name" value="MurJ"/>
</dbReference>
<evidence type="ECO:0000313" key="9">
    <source>
        <dbReference type="EMBL" id="TFD88531.1"/>
    </source>
</evidence>
<evidence type="ECO:0000256" key="1">
    <source>
        <dbReference type="ARBA" id="ARBA00004651"/>
    </source>
</evidence>
<evidence type="ECO:0000256" key="7">
    <source>
        <dbReference type="ARBA" id="ARBA00023136"/>
    </source>
</evidence>
<name>A0A4R9BQL3_9MICO</name>
<dbReference type="GO" id="GO:0034204">
    <property type="term" value="P:lipid translocation"/>
    <property type="evidence" value="ECO:0007669"/>
    <property type="project" value="TreeGrafter"/>
</dbReference>
<gene>
    <name evidence="9" type="ORF">E3T61_11900</name>
</gene>
<feature type="transmembrane region" description="Helical" evidence="8">
    <location>
        <begin position="193"/>
        <end position="218"/>
    </location>
</feature>
<accession>A0A4R9BQL3</accession>
<evidence type="ECO:0000256" key="8">
    <source>
        <dbReference type="SAM" id="Phobius"/>
    </source>
</evidence>
<feature type="transmembrane region" description="Helical" evidence="8">
    <location>
        <begin position="331"/>
        <end position="352"/>
    </location>
</feature>
<feature type="transmembrane region" description="Helical" evidence="8">
    <location>
        <begin position="391"/>
        <end position="412"/>
    </location>
</feature>
<feature type="transmembrane region" description="Helical" evidence="8">
    <location>
        <begin position="121"/>
        <end position="146"/>
    </location>
</feature>